<dbReference type="GO" id="GO:0016020">
    <property type="term" value="C:membrane"/>
    <property type="evidence" value="ECO:0007669"/>
    <property type="project" value="UniProtKB-SubCell"/>
</dbReference>
<dbReference type="GO" id="GO:0046872">
    <property type="term" value="F:metal ion binding"/>
    <property type="evidence" value="ECO:0007669"/>
    <property type="project" value="UniProtKB-KW"/>
</dbReference>
<keyword evidence="4 7" id="KW-1133">Transmembrane helix</keyword>
<evidence type="ECO:0000256" key="1">
    <source>
        <dbReference type="ARBA" id="ARBA00004141"/>
    </source>
</evidence>
<dbReference type="GO" id="GO:0006672">
    <property type="term" value="P:ceramide metabolic process"/>
    <property type="evidence" value="ECO:0007669"/>
    <property type="project" value="InterPro"/>
</dbReference>
<dbReference type="Pfam" id="PF05875">
    <property type="entry name" value="Ceramidase"/>
    <property type="match status" value="1"/>
</dbReference>
<comment type="subcellular location">
    <subcellularLocation>
        <location evidence="1">Membrane</location>
        <topology evidence="1">Multi-pass membrane protein</topology>
    </subcellularLocation>
</comment>
<keyword evidence="6" id="KW-0479">Metal-binding</keyword>
<feature type="transmembrane region" description="Helical" evidence="7">
    <location>
        <begin position="89"/>
        <end position="106"/>
    </location>
</feature>
<reference evidence="8" key="1">
    <citation type="journal article" date="2010" name="Int. J. Syst. Evol. Microbiol.">
        <title>Porticoccus litoralis gen. nov., sp. nov., a gammaproteobacterium isolated from the Yellow Sea.</title>
        <authorList>
            <person name="Oh H.M."/>
            <person name="Kim H."/>
            <person name="Kim K.M."/>
            <person name="Min G.S."/>
            <person name="Cho J.C."/>
        </authorList>
    </citation>
    <scope>NUCLEOTIDE SEQUENCE</scope>
    <source>
        <strain evidence="8">DSM 25064</strain>
    </source>
</reference>
<evidence type="ECO:0000313" key="8">
    <source>
        <dbReference type="EMBL" id="MDP1520739.1"/>
    </source>
</evidence>
<dbReference type="EMBL" id="JAUUUU010000003">
    <property type="protein sequence ID" value="MDP1520739.1"/>
    <property type="molecule type" value="Genomic_DNA"/>
</dbReference>
<feature type="transmembrane region" description="Helical" evidence="7">
    <location>
        <begin position="143"/>
        <end position="160"/>
    </location>
</feature>
<dbReference type="AlphaFoldDB" id="A0AAW8B3D3"/>
<protein>
    <submittedName>
        <fullName evidence="8">Ceramidase domain-containing protein</fullName>
    </submittedName>
</protein>
<feature type="transmembrane region" description="Helical" evidence="7">
    <location>
        <begin position="7"/>
        <end position="26"/>
    </location>
</feature>
<feature type="binding site" evidence="6">
    <location>
        <position position="230"/>
    </location>
    <ligand>
        <name>Zn(2+)</name>
        <dbReference type="ChEBI" id="CHEBI:29105"/>
        <note>catalytic</note>
    </ligand>
</feature>
<feature type="transmembrane region" description="Helical" evidence="7">
    <location>
        <begin position="172"/>
        <end position="188"/>
    </location>
</feature>
<keyword evidence="5 7" id="KW-0472">Membrane</keyword>
<organism evidence="8 9">
    <name type="scientific">Porticoccus litoralis</name>
    <dbReference type="NCBI Taxonomy" id="434086"/>
    <lineage>
        <taxon>Bacteria</taxon>
        <taxon>Pseudomonadati</taxon>
        <taxon>Pseudomonadota</taxon>
        <taxon>Gammaproteobacteria</taxon>
        <taxon>Cellvibrionales</taxon>
        <taxon>Porticoccaceae</taxon>
        <taxon>Porticoccus</taxon>
    </lineage>
</organism>
<feature type="transmembrane region" description="Helical" evidence="7">
    <location>
        <begin position="46"/>
        <end position="69"/>
    </location>
</feature>
<dbReference type="PANTHER" id="PTHR34368">
    <property type="entry name" value="OS01G0962200 PROTEIN"/>
    <property type="match status" value="1"/>
</dbReference>
<feature type="binding site" evidence="6">
    <location>
        <position position="234"/>
    </location>
    <ligand>
        <name>Zn(2+)</name>
        <dbReference type="ChEBI" id="CHEBI:29105"/>
        <note>catalytic</note>
    </ligand>
</feature>
<evidence type="ECO:0000256" key="3">
    <source>
        <dbReference type="ARBA" id="ARBA00022801"/>
    </source>
</evidence>
<evidence type="ECO:0000256" key="5">
    <source>
        <dbReference type="ARBA" id="ARBA00023136"/>
    </source>
</evidence>
<dbReference type="InterPro" id="IPR008901">
    <property type="entry name" value="ACER"/>
</dbReference>
<keyword evidence="3" id="KW-0378">Hydrolase</keyword>
<keyword evidence="2 7" id="KW-0812">Transmembrane</keyword>
<keyword evidence="6" id="KW-0862">Zinc</keyword>
<comment type="cofactor">
    <cofactor evidence="6">
        <name>Zn(2+)</name>
        <dbReference type="ChEBI" id="CHEBI:29105"/>
    </cofactor>
</comment>
<evidence type="ECO:0000256" key="7">
    <source>
        <dbReference type="SAM" id="Phobius"/>
    </source>
</evidence>
<dbReference type="RefSeq" id="WP_305170312.1">
    <property type="nucleotide sequence ID" value="NZ_JAUUUU010000003.1"/>
</dbReference>
<evidence type="ECO:0000256" key="4">
    <source>
        <dbReference type="ARBA" id="ARBA00022989"/>
    </source>
</evidence>
<sequence>MAEKLRLSGIFFVVIFVLIIAIFFAATDPIPQPENYNIFSDQRNFFGINHFLNIISSLPFLVIGMVGIYLDKTRKLVHDNFSTTPVYQIFFYAVFCIGLGSGYFHAAPDNDRLVWDRLPMSVAFMSLACGLVSEHSHRALQRWLYPLILIGVMSVGYWHITEQMGRGDLRAYLLVQFLPLVGIPVIMLMQPSRFTRYGDIVWVLFCYLLAKCFEAFDRDIYQWSGFVSGHTLKHLFVALGLAVFLRMLFCRRAKNSTCLSKA</sequence>
<comment type="caution">
    <text evidence="8">The sequence shown here is derived from an EMBL/GenBank/DDBJ whole genome shotgun (WGS) entry which is preliminary data.</text>
</comment>
<feature type="binding site" evidence="6">
    <location>
        <position position="105"/>
    </location>
    <ligand>
        <name>Zn(2+)</name>
        <dbReference type="ChEBI" id="CHEBI:29105"/>
        <note>catalytic</note>
    </ligand>
</feature>
<dbReference type="PANTHER" id="PTHR34368:SF1">
    <property type="entry name" value="OS01G0962200 PROTEIN"/>
    <property type="match status" value="1"/>
</dbReference>
<reference evidence="8" key="2">
    <citation type="submission" date="2023-08" db="EMBL/GenBank/DDBJ databases">
        <authorList>
            <person name="Luo J."/>
        </authorList>
    </citation>
    <scope>NUCLEOTIDE SEQUENCE</scope>
    <source>
        <strain evidence="8">DSM 25064</strain>
    </source>
</reference>
<evidence type="ECO:0000256" key="2">
    <source>
        <dbReference type="ARBA" id="ARBA00022692"/>
    </source>
</evidence>
<proteinExistence type="predicted"/>
<evidence type="ECO:0000313" key="9">
    <source>
        <dbReference type="Proteomes" id="UP001178354"/>
    </source>
</evidence>
<feature type="transmembrane region" description="Helical" evidence="7">
    <location>
        <begin position="231"/>
        <end position="249"/>
    </location>
</feature>
<dbReference type="Proteomes" id="UP001178354">
    <property type="component" value="Unassembled WGS sequence"/>
</dbReference>
<evidence type="ECO:0000256" key="6">
    <source>
        <dbReference type="PIRSR" id="PIRSR608901-2"/>
    </source>
</evidence>
<gene>
    <name evidence="8" type="ORF">Q8A57_07160</name>
</gene>
<name>A0AAW8B3D3_9GAMM</name>
<keyword evidence="9" id="KW-1185">Reference proteome</keyword>
<dbReference type="GO" id="GO:0016811">
    <property type="term" value="F:hydrolase activity, acting on carbon-nitrogen (but not peptide) bonds, in linear amides"/>
    <property type="evidence" value="ECO:0007669"/>
    <property type="project" value="InterPro"/>
</dbReference>
<accession>A0AAW8B3D3</accession>